<sequence length="366" mass="41746">MAPAVYRRRATEQLKLGYTYLPSSLDTCPDGTLDGRCQSGESLQCARSAAMMSNTGHLWIAWAYQPDHDARAIPDYHMQSTLVLFLIYAPYSLSVNDPYEEIAMEKTISYICAPSESTLPPRVSGRPSTKKKVVTKLLRTNTQKVMDYYNSNMLGPLEGFRHILALGLQELNLCTKKLDTGDTWERYVLPAVYPYDLLETAPSTGRKKSNSAYGHKPLSTSGKKNILPDNSNKSLHVLADKINIWYIHSTRYIGYQNLEYWVGKSLNEIKQWKLEDLTPDAWNLAIRFFHLSIMWKRKRLIHDIVTQMAIFGHFDKDSNPIPETITQRYGHKTKFTRIHCDTPACSIQQKTSTNDESDQPKILEGS</sequence>
<dbReference type="EMBL" id="PGCJ01001015">
    <property type="protein sequence ID" value="PLW11555.1"/>
    <property type="molecule type" value="Genomic_DNA"/>
</dbReference>
<feature type="region of interest" description="Disordered" evidence="1">
    <location>
        <begin position="203"/>
        <end position="225"/>
    </location>
</feature>
<evidence type="ECO:0000313" key="3">
    <source>
        <dbReference type="Proteomes" id="UP000235388"/>
    </source>
</evidence>
<reference evidence="2 3" key="1">
    <citation type="submission" date="2017-11" db="EMBL/GenBank/DDBJ databases">
        <title>De novo assembly and phasing of dikaryotic genomes from two isolates of Puccinia coronata f. sp. avenae, the causal agent of oat crown rust.</title>
        <authorList>
            <person name="Miller M.E."/>
            <person name="Zhang Y."/>
            <person name="Omidvar V."/>
            <person name="Sperschneider J."/>
            <person name="Schwessinger B."/>
            <person name="Raley C."/>
            <person name="Palmer J.M."/>
            <person name="Garnica D."/>
            <person name="Upadhyaya N."/>
            <person name="Rathjen J."/>
            <person name="Taylor J.M."/>
            <person name="Park R.F."/>
            <person name="Dodds P.N."/>
            <person name="Hirsch C.D."/>
            <person name="Kianian S.F."/>
            <person name="Figueroa M."/>
        </authorList>
    </citation>
    <scope>NUCLEOTIDE SEQUENCE [LARGE SCALE GENOMIC DNA]</scope>
    <source>
        <strain evidence="2">12NC29</strain>
    </source>
</reference>
<dbReference type="Proteomes" id="UP000235388">
    <property type="component" value="Unassembled WGS sequence"/>
</dbReference>
<evidence type="ECO:0000313" key="2">
    <source>
        <dbReference type="EMBL" id="PLW11555.1"/>
    </source>
</evidence>
<accession>A0A2N5SEE6</accession>
<gene>
    <name evidence="2" type="ORF">PCANC_20582</name>
</gene>
<name>A0A2N5SEE6_9BASI</name>
<organism evidence="2 3">
    <name type="scientific">Puccinia coronata f. sp. avenae</name>
    <dbReference type="NCBI Taxonomy" id="200324"/>
    <lineage>
        <taxon>Eukaryota</taxon>
        <taxon>Fungi</taxon>
        <taxon>Dikarya</taxon>
        <taxon>Basidiomycota</taxon>
        <taxon>Pucciniomycotina</taxon>
        <taxon>Pucciniomycetes</taxon>
        <taxon>Pucciniales</taxon>
        <taxon>Pucciniaceae</taxon>
        <taxon>Puccinia</taxon>
    </lineage>
</organism>
<proteinExistence type="predicted"/>
<protein>
    <submittedName>
        <fullName evidence="2">Uncharacterized protein</fullName>
    </submittedName>
</protein>
<keyword evidence="3" id="KW-1185">Reference proteome</keyword>
<evidence type="ECO:0000256" key="1">
    <source>
        <dbReference type="SAM" id="MobiDB-lite"/>
    </source>
</evidence>
<dbReference type="AlphaFoldDB" id="A0A2N5SEE6"/>
<comment type="caution">
    <text evidence="2">The sequence shown here is derived from an EMBL/GenBank/DDBJ whole genome shotgun (WGS) entry which is preliminary data.</text>
</comment>